<feature type="transmembrane region" description="Helical" evidence="5">
    <location>
        <begin position="628"/>
        <end position="653"/>
    </location>
</feature>
<dbReference type="InterPro" id="IPR036513">
    <property type="entry name" value="STAS_dom_sf"/>
</dbReference>
<dbReference type="InterPro" id="IPR002645">
    <property type="entry name" value="STAS_dom"/>
</dbReference>
<evidence type="ECO:0000256" key="1">
    <source>
        <dbReference type="ARBA" id="ARBA00004141"/>
    </source>
</evidence>
<reference evidence="7 8" key="1">
    <citation type="submission" date="2016-03" db="EMBL/GenBank/DDBJ databases">
        <title>EvidentialGene: Evidence-directed Construction of Genes on Genomes.</title>
        <authorList>
            <person name="Gilbert D.G."/>
            <person name="Choi J.-H."/>
            <person name="Mockaitis K."/>
            <person name="Colbourne J."/>
            <person name="Pfrender M."/>
        </authorList>
    </citation>
    <scope>NUCLEOTIDE SEQUENCE [LARGE SCALE GENOMIC DNA]</scope>
    <source>
        <strain evidence="7 8">Xinb3</strain>
        <tissue evidence="7">Complete organism</tissue>
    </source>
</reference>
<dbReference type="OrthoDB" id="288203at2759"/>
<dbReference type="CDD" id="cd07042">
    <property type="entry name" value="STAS_SulP_like_sulfate_transporter"/>
    <property type="match status" value="1"/>
</dbReference>
<dbReference type="AlphaFoldDB" id="A0A164NW70"/>
<sequence>MLRNLKQAEICNSGTWRQKHQPSADSREENCISTQHEMSVNFPVSSFYPKKGCKRLLEIEIKLERGVSEAKKKPLPPRLTSSLQGHPPDWKIFHKQAEALEFAKQRGSGLMTFSFEEQVPGSEGRRKYVVTHPTNMWKNHISRPPDQRCSYEVIPAESQCKLYFDLEFNKLANPMRDGSKMVETLLEACSWALEDVFNLQHLMMLVKDCNIPNIDVNDQRDLFVKNDKGESVSFCDLAVYTKNRNFRLFLASKFEKKVPLLIAKTNTYLPDRTRYSTEDWPIDEAAIFSSSLITYFGNDQQLGAQEEEQLLTFGNKQLDELTSANLSNNTTHVDLAKDPSLNGYKSSPWIEIDRFVTELIAPAGTIRQWIYFEKTETIVYHIHGNRFCSTIGREHKRNHIKKREAAQGLRSSPLQGYTVFTRQKRGGTLNMRSWWNLPAKLQHEDHMEESDSTVTLTGAENECSKLSDSGGPKYGSIVHLSPSRIGNLSWWKKRKERILRKKTLLMRVPILQWLPNYSTNDFVADLVAGITIGITVIPQALAYATIGGLPPEYGLYSAYMGCFVYVFLGSTRAVTIGPTALLGLLTHDGALLMGPEAAVLLAFLTGCISLLFGICNFGFLIEFIAAPVIAGFTTAAALTIGTTQISSLLGLKFQAVGFVQTWQAVFEHIQETQTWDAVMGFSSVAILLALRLLEKVRIGKDGDRTSIQCFINGAFWLISVSRNAIVIIVGCVIAATLIKPGYDAPFEITGNITGGLPSIQAPSFYIEHGNRTYNFVEICQNLGSALFVTPLIAILESMAIAKSFAKGQRIDASQEMIAIGTSNLLGSFVSSFPVSGSFSRTAVNNASGVRTAFGGIYTGALVLLAITVLTPYFFFIPKSCLAAVIITAVIFMVEVHLVKLVWKSRTRPRIKILTFQNTSGFENQIKYLYITPDRSVVFTAIDYFMSTVRKASALYPGVPVVIDLSYVSIADFSTAYGFDNLAEDLHKRGHSVVITRAHPRVLTILEGVRGSKLHVHRDGVELDVLLQDLWSTCAITGKYLKYKGNDTTQVPISSK</sequence>
<protein>
    <submittedName>
        <fullName evidence="7">Putative DNA-directed primase/polymerase protein</fullName>
    </submittedName>
</protein>
<name>A0A164NW70_9CRUS</name>
<dbReference type="PANTHER" id="PTHR11814">
    <property type="entry name" value="SULFATE TRANSPORTER"/>
    <property type="match status" value="1"/>
</dbReference>
<keyword evidence="4 5" id="KW-0472">Membrane</keyword>
<dbReference type="GO" id="GO:0055085">
    <property type="term" value="P:transmembrane transport"/>
    <property type="evidence" value="ECO:0007669"/>
    <property type="project" value="InterPro"/>
</dbReference>
<dbReference type="EMBL" id="LRGB01002793">
    <property type="protein sequence ID" value="KZS06291.1"/>
    <property type="molecule type" value="Genomic_DNA"/>
</dbReference>
<proteinExistence type="predicted"/>
<organism evidence="7 8">
    <name type="scientific">Daphnia magna</name>
    <dbReference type="NCBI Taxonomy" id="35525"/>
    <lineage>
        <taxon>Eukaryota</taxon>
        <taxon>Metazoa</taxon>
        <taxon>Ecdysozoa</taxon>
        <taxon>Arthropoda</taxon>
        <taxon>Crustacea</taxon>
        <taxon>Branchiopoda</taxon>
        <taxon>Diplostraca</taxon>
        <taxon>Cladocera</taxon>
        <taxon>Anomopoda</taxon>
        <taxon>Daphniidae</taxon>
        <taxon>Daphnia</taxon>
    </lineage>
</organism>
<evidence type="ECO:0000256" key="4">
    <source>
        <dbReference type="ARBA" id="ARBA00023136"/>
    </source>
</evidence>
<dbReference type="InterPro" id="IPR011547">
    <property type="entry name" value="SLC26A/SulP_dom"/>
</dbReference>
<evidence type="ECO:0000313" key="7">
    <source>
        <dbReference type="EMBL" id="KZS06291.1"/>
    </source>
</evidence>
<dbReference type="Proteomes" id="UP000076858">
    <property type="component" value="Unassembled WGS sequence"/>
</dbReference>
<evidence type="ECO:0000259" key="6">
    <source>
        <dbReference type="PROSITE" id="PS50801"/>
    </source>
</evidence>
<keyword evidence="8" id="KW-1185">Reference proteome</keyword>
<dbReference type="GO" id="GO:0016020">
    <property type="term" value="C:membrane"/>
    <property type="evidence" value="ECO:0007669"/>
    <property type="project" value="UniProtKB-SubCell"/>
</dbReference>
<gene>
    <name evidence="7" type="ORF">APZ42_030259</name>
</gene>
<evidence type="ECO:0000256" key="5">
    <source>
        <dbReference type="SAM" id="Phobius"/>
    </source>
</evidence>
<feature type="transmembrane region" description="Helical" evidence="5">
    <location>
        <begin position="714"/>
        <end position="738"/>
    </location>
</feature>
<feature type="transmembrane region" description="Helical" evidence="5">
    <location>
        <begin position="597"/>
        <end position="621"/>
    </location>
</feature>
<feature type="transmembrane region" description="Helical" evidence="5">
    <location>
        <begin position="856"/>
        <end position="875"/>
    </location>
</feature>
<feature type="transmembrane region" description="Helical" evidence="5">
    <location>
        <begin position="881"/>
        <end position="902"/>
    </location>
</feature>
<feature type="transmembrane region" description="Helical" evidence="5">
    <location>
        <begin position="673"/>
        <end position="693"/>
    </location>
</feature>
<feature type="transmembrane region" description="Helical" evidence="5">
    <location>
        <begin position="526"/>
        <end position="546"/>
    </location>
</feature>
<dbReference type="InterPro" id="IPR001902">
    <property type="entry name" value="SLC26A/SulP_fam"/>
</dbReference>
<dbReference type="Pfam" id="PF01740">
    <property type="entry name" value="STAS"/>
    <property type="match status" value="1"/>
</dbReference>
<comment type="caution">
    <text evidence="7">The sequence shown here is derived from an EMBL/GenBank/DDBJ whole genome shotgun (WGS) entry which is preliminary data.</text>
</comment>
<evidence type="ECO:0000313" key="8">
    <source>
        <dbReference type="Proteomes" id="UP000076858"/>
    </source>
</evidence>
<feature type="domain" description="STAS" evidence="6">
    <location>
        <begin position="960"/>
        <end position="1006"/>
    </location>
</feature>
<comment type="subcellular location">
    <subcellularLocation>
        <location evidence="1">Membrane</location>
        <topology evidence="1">Multi-pass membrane protein</topology>
    </subcellularLocation>
</comment>
<dbReference type="STRING" id="35525.A0A164NW70"/>
<dbReference type="Pfam" id="PF00916">
    <property type="entry name" value="Sulfate_transp"/>
    <property type="match status" value="1"/>
</dbReference>
<dbReference type="Gene3D" id="3.30.750.24">
    <property type="entry name" value="STAS domain"/>
    <property type="match status" value="1"/>
</dbReference>
<keyword evidence="2 5" id="KW-0812">Transmembrane</keyword>
<accession>A0A164NW70</accession>
<evidence type="ECO:0000256" key="3">
    <source>
        <dbReference type="ARBA" id="ARBA00022989"/>
    </source>
</evidence>
<keyword evidence="3 5" id="KW-1133">Transmembrane helix</keyword>
<feature type="transmembrane region" description="Helical" evidence="5">
    <location>
        <begin position="782"/>
        <end position="801"/>
    </location>
</feature>
<dbReference type="PROSITE" id="PS50801">
    <property type="entry name" value="STAS"/>
    <property type="match status" value="1"/>
</dbReference>
<feature type="transmembrane region" description="Helical" evidence="5">
    <location>
        <begin position="558"/>
        <end position="585"/>
    </location>
</feature>
<evidence type="ECO:0000256" key="2">
    <source>
        <dbReference type="ARBA" id="ARBA00022692"/>
    </source>
</evidence>
<dbReference type="SUPFAM" id="SSF52091">
    <property type="entry name" value="SpoIIaa-like"/>
    <property type="match status" value="1"/>
</dbReference>